<reference evidence="1 2" key="1">
    <citation type="submission" date="2017-11" db="EMBL/GenBank/DDBJ databases">
        <title>Complete genome sequence of Sphingomonas sp. Strain Cra20, a psychrotolerant potential plant growth promoting rhizobacteria.</title>
        <authorList>
            <person name="Luo Y."/>
        </authorList>
    </citation>
    <scope>NUCLEOTIDE SEQUENCE [LARGE SCALE GENOMIC DNA]</scope>
    <source>
        <strain evidence="1 2">Cra20</strain>
    </source>
</reference>
<dbReference type="Proteomes" id="UP000229081">
    <property type="component" value="Chromosome"/>
</dbReference>
<proteinExistence type="predicted"/>
<dbReference type="Gene3D" id="3.40.50.300">
    <property type="entry name" value="P-loop containing nucleotide triphosphate hydrolases"/>
    <property type="match status" value="1"/>
</dbReference>
<protein>
    <recommendedName>
        <fullName evidence="3">HPr kinase/phosphorylase C-terminal domain-containing protein</fullName>
    </recommendedName>
</protein>
<evidence type="ECO:0000313" key="2">
    <source>
        <dbReference type="Proteomes" id="UP000229081"/>
    </source>
</evidence>
<dbReference type="InterPro" id="IPR027417">
    <property type="entry name" value="P-loop_NTPase"/>
</dbReference>
<dbReference type="AlphaFoldDB" id="A0A2K8MK99"/>
<name>A0A2K8MK99_9SPHN</name>
<dbReference type="SUPFAM" id="SSF53795">
    <property type="entry name" value="PEP carboxykinase-like"/>
    <property type="match status" value="1"/>
</dbReference>
<sequence length="266" mass="28735">MVPEAPHDVGAPPLSVTPLGATLIVPEVARFRIQGGNSILVDRCGDASDRNVRLFLLGSAMGVLLHQLGILPLHANAIAIDGAAVAFLGHSGAGKSTLAAAFHDRGNAILSDDVCALVRRDETFVVEPGIPRLRLWRDAVERSGRDPETYERAFDAIDKYTVRTEPDARCTAMPLRVIYLLARDEVAGPKVRPLTGLDGMRALMENTYRGDFIGTVGEAPAHFQTCLALSREVPVFELVRPWDSRSIDATIAYVEAHLRALPGVAL</sequence>
<evidence type="ECO:0008006" key="3">
    <source>
        <dbReference type="Google" id="ProtNLM"/>
    </source>
</evidence>
<organism evidence="1 2">
    <name type="scientific">Sphingomonas psychrotolerans</name>
    <dbReference type="NCBI Taxonomy" id="1327635"/>
    <lineage>
        <taxon>Bacteria</taxon>
        <taxon>Pseudomonadati</taxon>
        <taxon>Pseudomonadota</taxon>
        <taxon>Alphaproteobacteria</taxon>
        <taxon>Sphingomonadales</taxon>
        <taxon>Sphingomonadaceae</taxon>
        <taxon>Sphingomonas</taxon>
    </lineage>
</organism>
<evidence type="ECO:0000313" key="1">
    <source>
        <dbReference type="EMBL" id="ATY34312.1"/>
    </source>
</evidence>
<gene>
    <name evidence="1" type="ORF">CVN68_22050</name>
</gene>
<dbReference type="KEGG" id="sphc:CVN68_22050"/>
<accession>A0A2K8MK99</accession>
<keyword evidence="2" id="KW-1185">Reference proteome</keyword>
<dbReference type="EMBL" id="CP024923">
    <property type="protein sequence ID" value="ATY34312.1"/>
    <property type="molecule type" value="Genomic_DNA"/>
</dbReference>